<dbReference type="OrthoDB" id="9811222at2"/>
<evidence type="ECO:0000313" key="2">
    <source>
        <dbReference type="EMBL" id="QGY06196.1"/>
    </source>
</evidence>
<feature type="domain" description="Glycosyltransferase 2-like" evidence="1">
    <location>
        <begin position="10"/>
        <end position="167"/>
    </location>
</feature>
<dbReference type="Proteomes" id="UP000012488">
    <property type="component" value="Chromosome"/>
</dbReference>
<dbReference type="GO" id="GO:0016740">
    <property type="term" value="F:transferase activity"/>
    <property type="evidence" value="ECO:0007669"/>
    <property type="project" value="UniProtKB-KW"/>
</dbReference>
<reference evidence="2 3" key="1">
    <citation type="journal article" date="2012" name="Genet. Mol. Biol.">
        <title>Analysis of 16S rRNA and mxaF genes revealing insights into Methylobacterium niche-specific plant association.</title>
        <authorList>
            <person name="Dourado M.N."/>
            <person name="Andreote F.D."/>
            <person name="Dini-Andreote F."/>
            <person name="Conti R."/>
            <person name="Araujo J.M."/>
            <person name="Araujo W.L."/>
        </authorList>
    </citation>
    <scope>NUCLEOTIDE SEQUENCE [LARGE SCALE GENOMIC DNA]</scope>
    <source>
        <strain evidence="2 3">SR1.6/6</strain>
    </source>
</reference>
<keyword evidence="2" id="KW-0808">Transferase</keyword>
<evidence type="ECO:0000313" key="3">
    <source>
        <dbReference type="Proteomes" id="UP000012488"/>
    </source>
</evidence>
<dbReference type="Pfam" id="PF00535">
    <property type="entry name" value="Glycos_transf_2"/>
    <property type="match status" value="1"/>
</dbReference>
<dbReference type="PANTHER" id="PTHR48090:SF7">
    <property type="entry name" value="RFBJ PROTEIN"/>
    <property type="match status" value="1"/>
</dbReference>
<dbReference type="InterPro" id="IPR001173">
    <property type="entry name" value="Glyco_trans_2-like"/>
</dbReference>
<gene>
    <name evidence="2" type="ORF">MMSR116_14925</name>
</gene>
<sequence length="236" mass="24604">MPAATIYPVSVVIPTLNEVATIAAAIRELPAAYAGDVIVSDGGSADGTQDAARCAGARVIDAGRGYGRACAAGAAAAKADSRVIVYLDGDGADRGDLIGDIAGPVLAGSYDFVLASRTRGTREPGSMLWHQVLAGRLAGLGIGLRYGVRYTDMCAFRAIDRSALDRLRLREPTYGWNIEMQMQAARAGLRILEVPVPYRRRLGGTSKVAGSLGGTVRAGGKIISTYLRVAARPAGR</sequence>
<accession>A0A6B9FYQ0</accession>
<protein>
    <submittedName>
        <fullName evidence="2">Glycosyltransferase</fullName>
    </submittedName>
</protein>
<dbReference type="PANTHER" id="PTHR48090">
    <property type="entry name" value="UNDECAPRENYL-PHOSPHATE 4-DEOXY-4-FORMAMIDO-L-ARABINOSE TRANSFERASE-RELATED"/>
    <property type="match status" value="1"/>
</dbReference>
<dbReference type="Gene3D" id="3.90.550.10">
    <property type="entry name" value="Spore Coat Polysaccharide Biosynthesis Protein SpsA, Chain A"/>
    <property type="match status" value="1"/>
</dbReference>
<reference evidence="2 3" key="2">
    <citation type="journal article" date="2013" name="Genome Announc.">
        <title>Draft Genome Sequence of Methylobacterium mesophilicum Strain SR1.6/6, Isolated from Citrus sinensis.</title>
        <authorList>
            <person name="Marinho Almeida D."/>
            <person name="Dini-Andreote F."/>
            <person name="Camargo Neves A.A."/>
            <person name="Juca Ramos R.T."/>
            <person name="Andreote F.D."/>
            <person name="Carneiro A.R."/>
            <person name="Oliveira de Souza Lima A."/>
            <person name="Caracciolo Gomes de Sa P.H."/>
            <person name="Ribeiro Barbosa M.S."/>
            <person name="Araujo W.L."/>
            <person name="Silva A."/>
        </authorList>
    </citation>
    <scope>NUCLEOTIDE SEQUENCE [LARGE SCALE GENOMIC DNA]</scope>
    <source>
        <strain evidence="2 3">SR1.6/6</strain>
    </source>
</reference>
<dbReference type="InterPro" id="IPR029044">
    <property type="entry name" value="Nucleotide-diphossugar_trans"/>
</dbReference>
<name>A0A6B9FYQ0_9HYPH</name>
<dbReference type="AlphaFoldDB" id="A0A6B9FYQ0"/>
<evidence type="ECO:0000259" key="1">
    <source>
        <dbReference type="Pfam" id="PF00535"/>
    </source>
</evidence>
<proteinExistence type="predicted"/>
<dbReference type="RefSeq" id="WP_039892260.1">
    <property type="nucleotide sequence ID" value="NZ_CP043538.1"/>
</dbReference>
<dbReference type="CDD" id="cd04179">
    <property type="entry name" value="DPM_DPG-synthase_like"/>
    <property type="match status" value="1"/>
</dbReference>
<organism evidence="2 3">
    <name type="scientific">Methylobacterium mesophilicum SR1.6/6</name>
    <dbReference type="NCBI Taxonomy" id="908290"/>
    <lineage>
        <taxon>Bacteria</taxon>
        <taxon>Pseudomonadati</taxon>
        <taxon>Pseudomonadota</taxon>
        <taxon>Alphaproteobacteria</taxon>
        <taxon>Hyphomicrobiales</taxon>
        <taxon>Methylobacteriaceae</taxon>
        <taxon>Methylobacterium</taxon>
    </lineage>
</organism>
<dbReference type="SUPFAM" id="SSF53448">
    <property type="entry name" value="Nucleotide-diphospho-sugar transferases"/>
    <property type="match status" value="1"/>
</dbReference>
<dbReference type="EMBL" id="CP043538">
    <property type="protein sequence ID" value="QGY06196.1"/>
    <property type="molecule type" value="Genomic_DNA"/>
</dbReference>
<dbReference type="KEGG" id="mmes:MMSR116_14925"/>
<dbReference type="InterPro" id="IPR050256">
    <property type="entry name" value="Glycosyltransferase_2"/>
</dbReference>